<name>A0A7W5Z3T5_9HYPH</name>
<feature type="transmembrane region" description="Helical" evidence="2">
    <location>
        <begin position="65"/>
        <end position="82"/>
    </location>
</feature>
<proteinExistence type="predicted"/>
<reference evidence="3 4" key="1">
    <citation type="submission" date="2020-08" db="EMBL/GenBank/DDBJ databases">
        <title>Genomic Encyclopedia of Type Strains, Phase IV (KMG-IV): sequencing the most valuable type-strain genomes for metagenomic binning, comparative biology and taxonomic classification.</title>
        <authorList>
            <person name="Goeker M."/>
        </authorList>
    </citation>
    <scope>NUCLEOTIDE SEQUENCE [LARGE SCALE GENOMIC DNA]</scope>
    <source>
        <strain evidence="3 4">DSM 28760</strain>
    </source>
</reference>
<accession>A0A7W5Z3T5</accession>
<evidence type="ECO:0000313" key="3">
    <source>
        <dbReference type="EMBL" id="MBB3809459.1"/>
    </source>
</evidence>
<evidence type="ECO:0000313" key="4">
    <source>
        <dbReference type="Proteomes" id="UP000537592"/>
    </source>
</evidence>
<evidence type="ECO:0000256" key="2">
    <source>
        <dbReference type="SAM" id="Phobius"/>
    </source>
</evidence>
<dbReference type="Pfam" id="PF03334">
    <property type="entry name" value="PhaG_MnhG_YufB"/>
    <property type="match status" value="1"/>
</dbReference>
<feature type="region of interest" description="Disordered" evidence="1">
    <location>
        <begin position="102"/>
        <end position="138"/>
    </location>
</feature>
<keyword evidence="2" id="KW-0812">Transmembrane</keyword>
<keyword evidence="4" id="KW-1185">Reference proteome</keyword>
<comment type="caution">
    <text evidence="3">The sequence shown here is derived from an EMBL/GenBank/DDBJ whole genome shotgun (WGS) entry which is preliminary data.</text>
</comment>
<dbReference type="AlphaFoldDB" id="A0A7W5Z3T5"/>
<keyword evidence="2" id="KW-0472">Membrane</keyword>
<organism evidence="3 4">
    <name type="scientific">Pseudochelatococcus contaminans</name>
    <dbReference type="NCBI Taxonomy" id="1538103"/>
    <lineage>
        <taxon>Bacteria</taxon>
        <taxon>Pseudomonadati</taxon>
        <taxon>Pseudomonadota</taxon>
        <taxon>Alphaproteobacteria</taxon>
        <taxon>Hyphomicrobiales</taxon>
        <taxon>Chelatococcaceae</taxon>
        <taxon>Pseudochelatococcus</taxon>
    </lineage>
</organism>
<protein>
    <submittedName>
        <fullName evidence="3">Multicomponent Na+:H+ antiporter subunit G</fullName>
    </submittedName>
</protein>
<dbReference type="GO" id="GO:0015385">
    <property type="term" value="F:sodium:proton antiporter activity"/>
    <property type="evidence" value="ECO:0007669"/>
    <property type="project" value="TreeGrafter"/>
</dbReference>
<dbReference type="Proteomes" id="UP000537592">
    <property type="component" value="Unassembled WGS sequence"/>
</dbReference>
<dbReference type="InterPro" id="IPR005133">
    <property type="entry name" value="PhaG_MnhG_YufB"/>
</dbReference>
<dbReference type="EMBL" id="JACICC010000003">
    <property type="protein sequence ID" value="MBB3809459.1"/>
    <property type="molecule type" value="Genomic_DNA"/>
</dbReference>
<evidence type="ECO:0000256" key="1">
    <source>
        <dbReference type="SAM" id="MobiDB-lite"/>
    </source>
</evidence>
<dbReference type="NCBIfam" id="NF009314">
    <property type="entry name" value="PRK12674.1-2"/>
    <property type="match status" value="1"/>
</dbReference>
<feature type="compositionally biased region" description="Basic and acidic residues" evidence="1">
    <location>
        <begin position="129"/>
        <end position="138"/>
    </location>
</feature>
<feature type="transmembrane region" description="Helical" evidence="2">
    <location>
        <begin position="6"/>
        <end position="29"/>
    </location>
</feature>
<feature type="compositionally biased region" description="Basic and acidic residues" evidence="1">
    <location>
        <begin position="105"/>
        <end position="120"/>
    </location>
</feature>
<gene>
    <name evidence="3" type="ORF">FHS81_001541</name>
</gene>
<dbReference type="PANTHER" id="PTHR34703:SF1">
    <property type="entry name" value="ANTIPORTER SUBUNIT MNHG2-RELATED"/>
    <property type="match status" value="1"/>
</dbReference>
<dbReference type="NCBIfam" id="TIGR01300">
    <property type="entry name" value="CPA3_mnhG_phaG"/>
    <property type="match status" value="1"/>
</dbReference>
<keyword evidence="2" id="KW-1133">Transmembrane helix</keyword>
<dbReference type="RefSeq" id="WP_210281588.1">
    <property type="nucleotide sequence ID" value="NZ_JACICC010000003.1"/>
</dbReference>
<dbReference type="PANTHER" id="PTHR34703">
    <property type="entry name" value="ANTIPORTER SUBUNIT MNHG2-RELATED"/>
    <property type="match status" value="1"/>
</dbReference>
<sequence>MTDIAIREIIGSLVVLLGAFFLFSAGLGVLRMPDAYTRIQAGTKATTLGNLLVLLGLGIHNPDWALKLLLIAGFVLMTNPVSSHALSRAAHRIGIPMARSTVTDALRDDEQREAERRNDSADASSGTDTDTRADGGRA</sequence>